<proteinExistence type="predicted"/>
<name>A0A2R6ATZ6_9ARCH</name>
<dbReference type="AlphaFoldDB" id="A0A2R6ATZ6"/>
<evidence type="ECO:0000313" key="1">
    <source>
        <dbReference type="EMBL" id="PSN89849.1"/>
    </source>
</evidence>
<evidence type="ECO:0000313" key="2">
    <source>
        <dbReference type="Proteomes" id="UP000240490"/>
    </source>
</evidence>
<protein>
    <submittedName>
        <fullName evidence="1">Uncharacterized protein</fullName>
    </submittedName>
</protein>
<organism evidence="1 2">
    <name type="scientific">Candidatus Marsarchaeota G2 archaeon ECH_B_SAG-M15</name>
    <dbReference type="NCBI Taxonomy" id="1978162"/>
    <lineage>
        <taxon>Archaea</taxon>
        <taxon>Candidatus Marsarchaeota</taxon>
        <taxon>Candidatus Marsarchaeota group 2</taxon>
    </lineage>
</organism>
<sequence length="61" mass="6815">MYWGWLLRLFTHVAADGFKLWIGFKWLGAACQSGAMGSRHGYGHYALGHPGFVNIVDLSMD</sequence>
<reference evidence="1 2" key="1">
    <citation type="submission" date="2017-04" db="EMBL/GenBank/DDBJ databases">
        <title>Novel microbial lineages endemic to geothermal iron-oxide mats fill important gaps in the evolutionary history of Archaea.</title>
        <authorList>
            <person name="Jay Z.J."/>
            <person name="Beam J.P."/>
            <person name="Dlakic M."/>
            <person name="Rusch D.B."/>
            <person name="Kozubal M.A."/>
            <person name="Inskeep W.P."/>
        </authorList>
    </citation>
    <scope>NUCLEOTIDE SEQUENCE [LARGE SCALE GENOMIC DNA]</scope>
    <source>
        <strain evidence="1">ECH_B_SAG-M15</strain>
    </source>
</reference>
<gene>
    <name evidence="1" type="ORF">B9Q08_06085</name>
</gene>
<dbReference type="Proteomes" id="UP000240490">
    <property type="component" value="Unassembled WGS sequence"/>
</dbReference>
<dbReference type="EMBL" id="NEXJ01000106">
    <property type="protein sequence ID" value="PSN89849.1"/>
    <property type="molecule type" value="Genomic_DNA"/>
</dbReference>
<comment type="caution">
    <text evidence="1">The sequence shown here is derived from an EMBL/GenBank/DDBJ whole genome shotgun (WGS) entry which is preliminary data.</text>
</comment>
<accession>A0A2R6ATZ6</accession>